<evidence type="ECO:0000313" key="2">
    <source>
        <dbReference type="EMBL" id="NHO66616.1"/>
    </source>
</evidence>
<dbReference type="EMBL" id="JAAONZ010000010">
    <property type="protein sequence ID" value="NHO66616.1"/>
    <property type="molecule type" value="Genomic_DNA"/>
</dbReference>
<dbReference type="InterPro" id="IPR002740">
    <property type="entry name" value="EVE_domain"/>
</dbReference>
<dbReference type="InterPro" id="IPR052181">
    <property type="entry name" value="5hmC_binding"/>
</dbReference>
<name>A0A9E5JW72_9GAMM</name>
<proteinExistence type="predicted"/>
<dbReference type="SUPFAM" id="SSF88697">
    <property type="entry name" value="PUA domain-like"/>
    <property type="match status" value="1"/>
</dbReference>
<dbReference type="AlphaFoldDB" id="A0A9E5JW72"/>
<sequence>MKYWLFKSEPDEFGIDDLAACQRERWDGIRNYQARNLLRDEVAVGDQVLLYHSSCKNVGVAGIAEVVAGAYPDPLQFDPDSKYFDPKSSPDKPRWISVDIAFVQKFARVLPLQTIKTMPALNEMVLVKQGRLSVQPVRAQEWQAIVAAVG</sequence>
<keyword evidence="3" id="KW-1185">Reference proteome</keyword>
<gene>
    <name evidence="2" type="ORF">G8770_13790</name>
</gene>
<dbReference type="PANTHER" id="PTHR14087">
    <property type="entry name" value="THYMOCYTE NUCLEAR PROTEIN 1"/>
    <property type="match status" value="1"/>
</dbReference>
<dbReference type="Gene3D" id="3.10.590.10">
    <property type="entry name" value="ph1033 like domains"/>
    <property type="match status" value="1"/>
</dbReference>
<protein>
    <submittedName>
        <fullName evidence="2">EVE domain-containing protein</fullName>
    </submittedName>
</protein>
<dbReference type="Proteomes" id="UP000787472">
    <property type="component" value="Unassembled WGS sequence"/>
</dbReference>
<evidence type="ECO:0000313" key="3">
    <source>
        <dbReference type="Proteomes" id="UP000787472"/>
    </source>
</evidence>
<reference evidence="2" key="1">
    <citation type="submission" date="2020-03" db="EMBL/GenBank/DDBJ databases">
        <authorList>
            <person name="Guo F."/>
        </authorList>
    </citation>
    <scope>NUCLEOTIDE SEQUENCE</scope>
    <source>
        <strain evidence="2">JCM 30134</strain>
    </source>
</reference>
<dbReference type="PANTHER" id="PTHR14087:SF7">
    <property type="entry name" value="THYMOCYTE NUCLEAR PROTEIN 1"/>
    <property type="match status" value="1"/>
</dbReference>
<dbReference type="InterPro" id="IPR015947">
    <property type="entry name" value="PUA-like_sf"/>
</dbReference>
<dbReference type="RefSeq" id="WP_167187779.1">
    <property type="nucleotide sequence ID" value="NZ_JAAONZ010000010.1"/>
</dbReference>
<dbReference type="InterPro" id="IPR047197">
    <property type="entry name" value="THYN1-like_EVE"/>
</dbReference>
<feature type="domain" description="EVE" evidence="1">
    <location>
        <begin position="2"/>
        <end position="147"/>
    </location>
</feature>
<dbReference type="CDD" id="cd21133">
    <property type="entry name" value="EVE"/>
    <property type="match status" value="1"/>
</dbReference>
<accession>A0A9E5JW72</accession>
<organism evidence="2 3">
    <name type="scientific">Pseudomaricurvus hydrocarbonicus</name>
    <dbReference type="NCBI Taxonomy" id="1470433"/>
    <lineage>
        <taxon>Bacteria</taxon>
        <taxon>Pseudomonadati</taxon>
        <taxon>Pseudomonadota</taxon>
        <taxon>Gammaproteobacteria</taxon>
        <taxon>Cellvibrionales</taxon>
        <taxon>Cellvibrionaceae</taxon>
        <taxon>Pseudomaricurvus</taxon>
    </lineage>
</organism>
<dbReference type="Pfam" id="PF01878">
    <property type="entry name" value="EVE"/>
    <property type="match status" value="1"/>
</dbReference>
<evidence type="ECO:0000259" key="1">
    <source>
        <dbReference type="Pfam" id="PF01878"/>
    </source>
</evidence>
<comment type="caution">
    <text evidence="2">The sequence shown here is derived from an EMBL/GenBank/DDBJ whole genome shotgun (WGS) entry which is preliminary data.</text>
</comment>